<dbReference type="PANTHER" id="PTHR45918:SF1">
    <property type="entry name" value="ALPHA-1,3_1,6-MANNOSYLTRANSFERASE ALG2"/>
    <property type="match status" value="1"/>
</dbReference>
<proteinExistence type="inferred from homology"/>
<evidence type="ECO:0000256" key="10">
    <source>
        <dbReference type="ARBA" id="ARBA00022692"/>
    </source>
</evidence>
<comment type="catalytic activity">
    <reaction evidence="14 16">
        <text>a beta-D-Man-(1-&gt;4)-beta-D-GlcNAc-(1-&gt;4)-alpha-D-GlcNAc-diphospho-di-trans,poly-cis-dolichol + GDP-alpha-D-mannose = an alpha-D-Man-(1-&gt;3)-beta-D-Man-(1-&gt;4)-beta-D-GlcNAc-(1-&gt;4)-alpha-D-GlcNAc-diphospho-di-trans,poly-cis-dolichol + GDP + H(+)</text>
        <dbReference type="Rhea" id="RHEA:29515"/>
        <dbReference type="Rhea" id="RHEA-COMP:19511"/>
        <dbReference type="Rhea" id="RHEA-COMP:19513"/>
        <dbReference type="ChEBI" id="CHEBI:15378"/>
        <dbReference type="ChEBI" id="CHEBI:57527"/>
        <dbReference type="ChEBI" id="CHEBI:58189"/>
        <dbReference type="ChEBI" id="CHEBI:58472"/>
        <dbReference type="ChEBI" id="CHEBI:132510"/>
        <dbReference type="EC" id="2.4.1.132"/>
    </reaction>
    <physiologicalReaction direction="left-to-right" evidence="14 16">
        <dbReference type="Rhea" id="RHEA:29516"/>
    </physiologicalReaction>
</comment>
<feature type="domain" description="Glycosyltransferase subfamily 4-like N-terminal" evidence="18">
    <location>
        <begin position="39"/>
        <end position="221"/>
    </location>
</feature>
<evidence type="ECO:0000256" key="15">
    <source>
        <dbReference type="ARBA" id="ARBA00045104"/>
    </source>
</evidence>
<evidence type="ECO:0000259" key="17">
    <source>
        <dbReference type="Pfam" id="PF00534"/>
    </source>
</evidence>
<dbReference type="AlphaFoldDB" id="A0A9P7BES4"/>
<evidence type="ECO:0000256" key="16">
    <source>
        <dbReference type="RuleBase" id="RU367136"/>
    </source>
</evidence>
<dbReference type="SUPFAM" id="SSF53756">
    <property type="entry name" value="UDP-Glycosyltransferase/glycogen phosphorylase"/>
    <property type="match status" value="1"/>
</dbReference>
<keyword evidence="13" id="KW-0472">Membrane</keyword>
<evidence type="ECO:0000256" key="8">
    <source>
        <dbReference type="ARBA" id="ARBA00022676"/>
    </source>
</evidence>
<comment type="function">
    <text evidence="1 16">Mannosylates Man(2)GlcNAc(2)-dolichol diphosphate and Man(1)GlcNAc(2)-dolichol diphosphate to form Man(3)GlcNAc(2)-dolichol diphosphate.</text>
</comment>
<keyword evidence="10" id="KW-0812">Transmembrane</keyword>
<dbReference type="EC" id="2.4.1.132" evidence="6 16"/>
<keyword evidence="20" id="KW-1185">Reference proteome</keyword>
<evidence type="ECO:0000256" key="4">
    <source>
        <dbReference type="ARBA" id="ARBA00006122"/>
    </source>
</evidence>
<dbReference type="EC" id="2.4.1.257" evidence="5 16"/>
<dbReference type="InterPro" id="IPR028098">
    <property type="entry name" value="Glyco_trans_4-like_N"/>
</dbReference>
<comment type="similarity">
    <text evidence="4 16">Belongs to the glycosyltransferase group 1 family.</text>
</comment>
<dbReference type="GO" id="GO:0004378">
    <property type="term" value="F:GDP-Man:Man(1)GlcNAc(2)-PP-Dol alpha-1,3-mannosyltransferase activity"/>
    <property type="evidence" value="ECO:0007669"/>
    <property type="project" value="UniProtKB-UniRule"/>
</dbReference>
<comment type="subcellular location">
    <subcellularLocation>
        <location evidence="2 16">Endoplasmic reticulum membrane</location>
    </subcellularLocation>
</comment>
<comment type="catalytic activity">
    <reaction evidence="15 16">
        <text>an alpha-D-Man-(1-&gt;3)-beta-D-Man-(1-&gt;4)-beta-D-GlcNAc-(1-&gt;4)-alpha-D-GlcNAc-diphospho-di-trans,poly-cis-dolichol + GDP-alpha-D-mannose = an alpha-D-Man-(1-&gt;3)-[alpha-D-Man-(1-&gt;6)]-beta-D-Man-(1-&gt;4)-beta-D-GlcNAc-(1-&gt;4)-alpha-D-GlcNAc-diphospho-di-trans,poly-cis-dolichol + GDP + H(+)</text>
        <dbReference type="Rhea" id="RHEA:29519"/>
        <dbReference type="Rhea" id="RHEA-COMP:19513"/>
        <dbReference type="Rhea" id="RHEA-COMP:19515"/>
        <dbReference type="ChEBI" id="CHEBI:15378"/>
        <dbReference type="ChEBI" id="CHEBI:57527"/>
        <dbReference type="ChEBI" id="CHEBI:58189"/>
        <dbReference type="ChEBI" id="CHEBI:132510"/>
        <dbReference type="ChEBI" id="CHEBI:132511"/>
        <dbReference type="EC" id="2.4.1.257"/>
    </reaction>
    <physiologicalReaction direction="left-to-right" evidence="15 16">
        <dbReference type="Rhea" id="RHEA:29520"/>
    </physiologicalReaction>
</comment>
<dbReference type="Proteomes" id="UP000697127">
    <property type="component" value="Unassembled WGS sequence"/>
</dbReference>
<gene>
    <name evidence="19" type="primary">ALG2</name>
    <name evidence="19" type="ORF">C6P40_002444</name>
</gene>
<dbReference type="InterPro" id="IPR001296">
    <property type="entry name" value="Glyco_trans_1"/>
</dbReference>
<protein>
    <recommendedName>
        <fullName evidence="7 16">Alpha-1,3/1,6-mannosyltransferase ALG2</fullName>
        <ecNumber evidence="6 16">2.4.1.132</ecNumber>
        <ecNumber evidence="5 16">2.4.1.257</ecNumber>
    </recommendedName>
    <alternativeName>
        <fullName evidence="16">GDP-Man:Man(1)GlcNAc(2)-PP-Dol alpha-1,3-mannosyltransferase</fullName>
    </alternativeName>
</protein>
<dbReference type="CDD" id="cd03805">
    <property type="entry name" value="GT4_ALG2-like"/>
    <property type="match status" value="1"/>
</dbReference>
<dbReference type="GO" id="GO:0102704">
    <property type="term" value="F:GDP-Man:Man(2)GlcNAc(2)-PP-Dol alpha-1,6-mannosyltransferase activity"/>
    <property type="evidence" value="ECO:0007669"/>
    <property type="project" value="UniProtKB-UniRule"/>
</dbReference>
<evidence type="ECO:0000259" key="18">
    <source>
        <dbReference type="Pfam" id="PF13439"/>
    </source>
</evidence>
<keyword evidence="8 16" id="KW-0328">Glycosyltransferase</keyword>
<evidence type="ECO:0000313" key="19">
    <source>
        <dbReference type="EMBL" id="KAG0687380.1"/>
    </source>
</evidence>
<evidence type="ECO:0000256" key="13">
    <source>
        <dbReference type="ARBA" id="ARBA00023136"/>
    </source>
</evidence>
<keyword evidence="11 16" id="KW-0256">Endoplasmic reticulum</keyword>
<evidence type="ECO:0000256" key="2">
    <source>
        <dbReference type="ARBA" id="ARBA00004586"/>
    </source>
</evidence>
<evidence type="ECO:0000256" key="1">
    <source>
        <dbReference type="ARBA" id="ARBA00003142"/>
    </source>
</evidence>
<keyword evidence="9 16" id="KW-0808">Transferase</keyword>
<accession>A0A9P7BES4</accession>
<evidence type="ECO:0000256" key="7">
    <source>
        <dbReference type="ARBA" id="ARBA00019218"/>
    </source>
</evidence>
<evidence type="ECO:0000256" key="5">
    <source>
        <dbReference type="ARBA" id="ARBA00011969"/>
    </source>
</evidence>
<dbReference type="EMBL" id="PUHW01000270">
    <property type="protein sequence ID" value="KAG0687380.1"/>
    <property type="molecule type" value="Genomic_DNA"/>
</dbReference>
<organism evidence="19 20">
    <name type="scientific">Pichia californica</name>
    <dbReference type="NCBI Taxonomy" id="460514"/>
    <lineage>
        <taxon>Eukaryota</taxon>
        <taxon>Fungi</taxon>
        <taxon>Dikarya</taxon>
        <taxon>Ascomycota</taxon>
        <taxon>Saccharomycotina</taxon>
        <taxon>Pichiomycetes</taxon>
        <taxon>Pichiales</taxon>
        <taxon>Pichiaceae</taxon>
        <taxon>Pichia</taxon>
    </lineage>
</organism>
<feature type="domain" description="Glycosyl transferase family 1" evidence="17">
    <location>
        <begin position="241"/>
        <end position="414"/>
    </location>
</feature>
<evidence type="ECO:0000256" key="11">
    <source>
        <dbReference type="ARBA" id="ARBA00022824"/>
    </source>
</evidence>
<evidence type="ECO:0000256" key="12">
    <source>
        <dbReference type="ARBA" id="ARBA00022989"/>
    </source>
</evidence>
<evidence type="ECO:0000313" key="20">
    <source>
        <dbReference type="Proteomes" id="UP000697127"/>
    </source>
</evidence>
<reference evidence="19" key="1">
    <citation type="submission" date="2020-11" db="EMBL/GenBank/DDBJ databases">
        <title>Kefir isolates.</title>
        <authorList>
            <person name="Marcisauskas S."/>
            <person name="Kim Y."/>
            <person name="Blasche S."/>
        </authorList>
    </citation>
    <scope>NUCLEOTIDE SEQUENCE</scope>
    <source>
        <strain evidence="19">Olga-1</strain>
    </source>
</reference>
<evidence type="ECO:0000256" key="3">
    <source>
        <dbReference type="ARBA" id="ARBA00004922"/>
    </source>
</evidence>
<dbReference type="Pfam" id="PF00534">
    <property type="entry name" value="Glycos_transf_1"/>
    <property type="match status" value="1"/>
</dbReference>
<name>A0A9P7BES4_9ASCO</name>
<evidence type="ECO:0000256" key="14">
    <source>
        <dbReference type="ARBA" id="ARBA00045103"/>
    </source>
</evidence>
<comment type="pathway">
    <text evidence="3 16">Protein modification; protein glycosylation.</text>
</comment>
<evidence type="ECO:0000256" key="6">
    <source>
        <dbReference type="ARBA" id="ARBA00012649"/>
    </source>
</evidence>
<dbReference type="PANTHER" id="PTHR45918">
    <property type="entry name" value="ALPHA-1,3/1,6-MANNOSYLTRANSFERASE ALG2"/>
    <property type="match status" value="1"/>
</dbReference>
<dbReference type="Gene3D" id="3.40.50.2000">
    <property type="entry name" value="Glycogen Phosphorylase B"/>
    <property type="match status" value="2"/>
</dbReference>
<evidence type="ECO:0000256" key="9">
    <source>
        <dbReference type="ARBA" id="ARBA00022679"/>
    </source>
</evidence>
<dbReference type="GO" id="GO:0005789">
    <property type="term" value="C:endoplasmic reticulum membrane"/>
    <property type="evidence" value="ECO:0007669"/>
    <property type="project" value="UniProtKB-SubCell"/>
</dbReference>
<keyword evidence="12" id="KW-1133">Transmembrane helix</keyword>
<dbReference type="InterPro" id="IPR027054">
    <property type="entry name" value="ALG2"/>
</dbReference>
<sequence length="493" mass="56115">MPPVSRKVEKKKENITVNSVTTDSHKALNIAFIHPDLGIGGAERLIVDAAMALQSTNNNKITIYTSHCDKSHCFEEVKQELLDVHVYGDFLPTNINGKFNIVFAFLRQLYLSLHLILSFKIFSYDIIILDQLSYCIPILHLFAWNTKILFYCHFPDKLLAPHTSKIRSIYRFVFDTIEEISTLYADKIVVNSEFTKSVVRKTFKLLDNKSLDVVYPCVSTDESQFKPTSESLELLKTLLYNKSYFLSVNRFERKKNIQLAIDSFAAYLSKNKNISTQSLVIAGGYDPRVAENVEYLNQLKIRCDELNLTYQVFNNPDSANVTAVEAVSNVIFLTSISTGLKNALMSKCDLLIYTPSNEHFGIVPIEAMCMGKLVLADNSGGPLETIINFHDNKNTFTGFTIEADSDKWENVLEKVKNFSPPDLQEISKRCKSRVDEKFSSIALRTQLVKVINEMLSQKPLSKNSKNKYLNMNKLINTRTEYIIVINKNNNSNK</sequence>
<comment type="caution">
    <text evidence="19">The sequence shown here is derived from an EMBL/GenBank/DDBJ whole genome shotgun (WGS) entry which is preliminary data.</text>
</comment>
<dbReference type="Pfam" id="PF13439">
    <property type="entry name" value="Glyco_transf_4"/>
    <property type="match status" value="1"/>
</dbReference>